<reference evidence="4 5" key="1">
    <citation type="journal article" date="2023" name="Antonie Van Leeuwenhoek">
        <title>Mesoterricola silvestris gen. nov., sp. nov., Mesoterricola sediminis sp. nov., Geothrix oryzae sp. nov., Geothrix edaphica sp. nov., Geothrix rubra sp. nov., and Geothrix limicola sp. nov., six novel members of Acidobacteriota isolated from soils.</title>
        <authorList>
            <person name="Itoh H."/>
            <person name="Sugisawa Y."/>
            <person name="Mise K."/>
            <person name="Xu Z."/>
            <person name="Kuniyasu M."/>
            <person name="Ushijima N."/>
            <person name="Kawano K."/>
            <person name="Kobayashi E."/>
            <person name="Shiratori Y."/>
            <person name="Masuda Y."/>
            <person name="Senoo K."/>
        </authorList>
    </citation>
    <scope>NUCLEOTIDE SEQUENCE [LARGE SCALE GENOMIC DNA]</scope>
    <source>
        <strain evidence="4 5">Red803</strain>
    </source>
</reference>
<evidence type="ECO:0000313" key="4">
    <source>
        <dbReference type="EMBL" id="GLH70301.1"/>
    </source>
</evidence>
<organism evidence="4 5">
    <name type="scientific">Geothrix rubra</name>
    <dbReference type="NCBI Taxonomy" id="2927977"/>
    <lineage>
        <taxon>Bacteria</taxon>
        <taxon>Pseudomonadati</taxon>
        <taxon>Acidobacteriota</taxon>
        <taxon>Holophagae</taxon>
        <taxon>Holophagales</taxon>
        <taxon>Holophagaceae</taxon>
        <taxon>Geothrix</taxon>
    </lineage>
</organism>
<dbReference type="InterPro" id="IPR013766">
    <property type="entry name" value="Thioredoxin_domain"/>
</dbReference>
<comment type="caution">
    <text evidence="4">The sequence shown here is derived from an EMBL/GenBank/DDBJ whole genome shotgun (WGS) entry which is preliminary data.</text>
</comment>
<gene>
    <name evidence="4" type="ORF">GETHPA_18340</name>
</gene>
<dbReference type="PANTHER" id="PTHR13887:SF56">
    <property type="entry name" value="THIOREDOXIN-LIKE REDUCTASE RV2466C"/>
    <property type="match status" value="1"/>
</dbReference>
<evidence type="ECO:0000313" key="5">
    <source>
        <dbReference type="Proteomes" id="UP001165089"/>
    </source>
</evidence>
<dbReference type="InterPro" id="IPR012336">
    <property type="entry name" value="Thioredoxin-like_fold"/>
</dbReference>
<evidence type="ECO:0000256" key="1">
    <source>
        <dbReference type="ARBA" id="ARBA00005791"/>
    </source>
</evidence>
<dbReference type="RefSeq" id="WP_285724905.1">
    <property type="nucleotide sequence ID" value="NZ_BSDD01000003.1"/>
</dbReference>
<feature type="chain" id="PRO_5046456429" description="Thioredoxin domain-containing protein" evidence="2">
    <location>
        <begin position="25"/>
        <end position="277"/>
    </location>
</feature>
<evidence type="ECO:0000256" key="2">
    <source>
        <dbReference type="SAM" id="SignalP"/>
    </source>
</evidence>
<protein>
    <recommendedName>
        <fullName evidence="3">Thioredoxin domain-containing protein</fullName>
    </recommendedName>
</protein>
<name>A0ABQ5Q7J8_9BACT</name>
<dbReference type="Proteomes" id="UP001165089">
    <property type="component" value="Unassembled WGS sequence"/>
</dbReference>
<feature type="signal peptide" evidence="2">
    <location>
        <begin position="1"/>
        <end position="24"/>
    </location>
</feature>
<feature type="domain" description="Thioredoxin" evidence="3">
    <location>
        <begin position="64"/>
        <end position="257"/>
    </location>
</feature>
<keyword evidence="5" id="KW-1185">Reference proteome</keyword>
<keyword evidence="2" id="KW-0732">Signal</keyword>
<dbReference type="PROSITE" id="PS51352">
    <property type="entry name" value="THIOREDOXIN_2"/>
    <property type="match status" value="1"/>
</dbReference>
<dbReference type="PANTHER" id="PTHR13887">
    <property type="entry name" value="GLUTATHIONE S-TRANSFERASE KAPPA"/>
    <property type="match status" value="1"/>
</dbReference>
<evidence type="ECO:0000259" key="3">
    <source>
        <dbReference type="PROSITE" id="PS51352"/>
    </source>
</evidence>
<dbReference type="InterPro" id="IPR036249">
    <property type="entry name" value="Thioredoxin-like_sf"/>
</dbReference>
<sequence>MLLRLPAPCSALILGLALAAPARAQQARPTLRQEVETLKADQQRILAELAEIKALLRERAAAPPPAAGPTPAALQSINVHGEPFRGAAGARVAILEYSDFDCSFCARYATQIYPKLDADYVQTGKVKYFFRDLPLPVHPDAPFKARIARCAAEQGKFWEVHDRLFADQRGLDAAGMAQLSHDLDLNAGALQACVASGRYADGIRLSARSAERLGIMGTPAFVVGTLSPDGQVLTAAKVLVGAPTYEGFRELLDGLLGASPAQAKAMPAKAGSGSTCD</sequence>
<comment type="similarity">
    <text evidence="1">Belongs to the thioredoxin family. DsbA subfamily.</text>
</comment>
<dbReference type="Pfam" id="PF13462">
    <property type="entry name" value="Thioredoxin_4"/>
    <property type="match status" value="1"/>
</dbReference>
<dbReference type="SUPFAM" id="SSF52833">
    <property type="entry name" value="Thioredoxin-like"/>
    <property type="match status" value="1"/>
</dbReference>
<dbReference type="EMBL" id="BSDD01000003">
    <property type="protein sequence ID" value="GLH70301.1"/>
    <property type="molecule type" value="Genomic_DNA"/>
</dbReference>
<proteinExistence type="inferred from homology"/>
<dbReference type="Gene3D" id="1.10.40.80">
    <property type="match status" value="1"/>
</dbReference>
<accession>A0ABQ5Q7J8</accession>
<dbReference type="Gene3D" id="3.40.30.10">
    <property type="entry name" value="Glutaredoxin"/>
    <property type="match status" value="1"/>
</dbReference>